<name>A0A0C3NJL3_PHLG1</name>
<proteinExistence type="predicted"/>
<dbReference type="EMBL" id="KN840552">
    <property type="protein sequence ID" value="KIP05129.1"/>
    <property type="molecule type" value="Genomic_DNA"/>
</dbReference>
<sequence>MDQIRSESASLGRMTKQADPVHFVPSLLPSSRPRCDARHGNLRPPGRTNTQRPIWLVKTVEYFLRVMITLHEVKWGPQKCIVVPLRTRLYHLSVLPKRPEVFRSSSVLHESCNPCTCPCAPHPHGAAQHHPLLSDLYSCRATFSAPTAILGTTAGTRRPARNSRER</sequence>
<evidence type="ECO:0000313" key="2">
    <source>
        <dbReference type="Proteomes" id="UP000053257"/>
    </source>
</evidence>
<organism evidence="1 2">
    <name type="scientific">Phlebiopsis gigantea (strain 11061_1 CR5-6)</name>
    <name type="common">White-rot fungus</name>
    <name type="synonym">Peniophora gigantea</name>
    <dbReference type="NCBI Taxonomy" id="745531"/>
    <lineage>
        <taxon>Eukaryota</taxon>
        <taxon>Fungi</taxon>
        <taxon>Dikarya</taxon>
        <taxon>Basidiomycota</taxon>
        <taxon>Agaricomycotina</taxon>
        <taxon>Agaricomycetes</taxon>
        <taxon>Polyporales</taxon>
        <taxon>Phanerochaetaceae</taxon>
        <taxon>Phlebiopsis</taxon>
    </lineage>
</organism>
<dbReference type="HOGENOM" id="CLU_1603342_0_0_1"/>
<evidence type="ECO:0000313" key="1">
    <source>
        <dbReference type="EMBL" id="KIP05129.1"/>
    </source>
</evidence>
<dbReference type="Proteomes" id="UP000053257">
    <property type="component" value="Unassembled WGS sequence"/>
</dbReference>
<protein>
    <submittedName>
        <fullName evidence="1">Uncharacterized protein</fullName>
    </submittedName>
</protein>
<gene>
    <name evidence="1" type="ORF">PHLGIDRAFT_166382</name>
</gene>
<dbReference type="AlphaFoldDB" id="A0A0C3NJL3"/>
<keyword evidence="2" id="KW-1185">Reference proteome</keyword>
<accession>A0A0C3NJL3</accession>
<reference evidence="1 2" key="1">
    <citation type="journal article" date="2014" name="PLoS Genet.">
        <title>Analysis of the Phlebiopsis gigantea genome, transcriptome and secretome provides insight into its pioneer colonization strategies of wood.</title>
        <authorList>
            <person name="Hori C."/>
            <person name="Ishida T."/>
            <person name="Igarashi K."/>
            <person name="Samejima M."/>
            <person name="Suzuki H."/>
            <person name="Master E."/>
            <person name="Ferreira P."/>
            <person name="Ruiz-Duenas F.J."/>
            <person name="Held B."/>
            <person name="Canessa P."/>
            <person name="Larrondo L.F."/>
            <person name="Schmoll M."/>
            <person name="Druzhinina I.S."/>
            <person name="Kubicek C.P."/>
            <person name="Gaskell J.A."/>
            <person name="Kersten P."/>
            <person name="St John F."/>
            <person name="Glasner J."/>
            <person name="Sabat G."/>
            <person name="Splinter BonDurant S."/>
            <person name="Syed K."/>
            <person name="Yadav J."/>
            <person name="Mgbeahuruike A.C."/>
            <person name="Kovalchuk A."/>
            <person name="Asiegbu F.O."/>
            <person name="Lackner G."/>
            <person name="Hoffmeister D."/>
            <person name="Rencoret J."/>
            <person name="Gutierrez A."/>
            <person name="Sun H."/>
            <person name="Lindquist E."/>
            <person name="Barry K."/>
            <person name="Riley R."/>
            <person name="Grigoriev I.V."/>
            <person name="Henrissat B."/>
            <person name="Kues U."/>
            <person name="Berka R.M."/>
            <person name="Martinez A.T."/>
            <person name="Covert S.F."/>
            <person name="Blanchette R.A."/>
            <person name="Cullen D."/>
        </authorList>
    </citation>
    <scope>NUCLEOTIDE SEQUENCE [LARGE SCALE GENOMIC DNA]</scope>
    <source>
        <strain evidence="1 2">11061_1 CR5-6</strain>
    </source>
</reference>